<feature type="domain" description="Solute-binding protein family 5" evidence="5">
    <location>
        <begin position="84"/>
        <end position="475"/>
    </location>
</feature>
<dbReference type="PROSITE" id="PS51257">
    <property type="entry name" value="PROKAR_LIPOPROTEIN"/>
    <property type="match status" value="1"/>
</dbReference>
<keyword evidence="7" id="KW-1185">Reference proteome</keyword>
<dbReference type="AlphaFoldDB" id="A0A3E0B2R6"/>
<gene>
    <name evidence="6" type="ORF">DFR63_0215</name>
</gene>
<dbReference type="GO" id="GO:0015833">
    <property type="term" value="P:peptide transport"/>
    <property type="evidence" value="ECO:0007669"/>
    <property type="project" value="TreeGrafter"/>
</dbReference>
<comment type="similarity">
    <text evidence="1">Belongs to the bacterial solute-binding protein 5 family.</text>
</comment>
<dbReference type="InterPro" id="IPR039424">
    <property type="entry name" value="SBP_5"/>
</dbReference>
<dbReference type="Proteomes" id="UP000257076">
    <property type="component" value="Unassembled WGS sequence"/>
</dbReference>
<reference evidence="6 7" key="1">
    <citation type="submission" date="2018-08" db="EMBL/GenBank/DDBJ databases">
        <title>Genomic Encyclopedia of Type Strains, Phase IV (KMG-IV): sequencing the most valuable type-strain genomes for metagenomic binning, comparative biology and taxonomic classification.</title>
        <authorList>
            <person name="Goeker M."/>
        </authorList>
    </citation>
    <scope>NUCLEOTIDE SEQUENCE [LARGE SCALE GENOMIC DNA]</scope>
    <source>
        <strain evidence="6 7">DSM 17274</strain>
    </source>
</reference>
<dbReference type="EMBL" id="QUMW01000004">
    <property type="protein sequence ID" value="REG26257.1"/>
    <property type="molecule type" value="Genomic_DNA"/>
</dbReference>
<accession>A0A3E0B2R6</accession>
<dbReference type="OrthoDB" id="9771733at2"/>
<dbReference type="GO" id="GO:0042597">
    <property type="term" value="C:periplasmic space"/>
    <property type="evidence" value="ECO:0007669"/>
    <property type="project" value="UniProtKB-ARBA"/>
</dbReference>
<keyword evidence="3 4" id="KW-0732">Signal</keyword>
<dbReference type="GO" id="GO:1904680">
    <property type="term" value="F:peptide transmembrane transporter activity"/>
    <property type="evidence" value="ECO:0007669"/>
    <property type="project" value="TreeGrafter"/>
</dbReference>
<comment type="caution">
    <text evidence="6">The sequence shown here is derived from an EMBL/GenBank/DDBJ whole genome shotgun (WGS) entry which is preliminary data.</text>
</comment>
<protein>
    <submittedName>
        <fullName evidence="6">Peptide/nickel transport system substrate-binding protein</fullName>
    </submittedName>
</protein>
<dbReference type="Gene3D" id="3.40.190.10">
    <property type="entry name" value="Periplasmic binding protein-like II"/>
    <property type="match status" value="1"/>
</dbReference>
<evidence type="ECO:0000259" key="5">
    <source>
        <dbReference type="Pfam" id="PF00496"/>
    </source>
</evidence>
<dbReference type="PANTHER" id="PTHR30290:SF9">
    <property type="entry name" value="OLIGOPEPTIDE-BINDING PROTEIN APPA"/>
    <property type="match status" value="1"/>
</dbReference>
<dbReference type="RefSeq" id="WP_115883913.1">
    <property type="nucleotide sequence ID" value="NZ_CBCSHX010000014.1"/>
</dbReference>
<dbReference type="InterPro" id="IPR000914">
    <property type="entry name" value="SBP_5_dom"/>
</dbReference>
<feature type="signal peptide" evidence="4">
    <location>
        <begin position="1"/>
        <end position="20"/>
    </location>
</feature>
<organism evidence="6 7">
    <name type="scientific">Jeotgalicoccus halotolerans</name>
    <dbReference type="NCBI Taxonomy" id="157227"/>
    <lineage>
        <taxon>Bacteria</taxon>
        <taxon>Bacillati</taxon>
        <taxon>Bacillota</taxon>
        <taxon>Bacilli</taxon>
        <taxon>Bacillales</taxon>
        <taxon>Staphylococcaceae</taxon>
        <taxon>Jeotgalicoccus</taxon>
    </lineage>
</organism>
<name>A0A3E0B2R6_9STAP</name>
<dbReference type="PANTHER" id="PTHR30290">
    <property type="entry name" value="PERIPLASMIC BINDING COMPONENT OF ABC TRANSPORTER"/>
    <property type="match status" value="1"/>
</dbReference>
<sequence length="558" mass="62165">MKTFRTYLLALLLIFAVAGCSDDSEVSSEISNDTGETAEKLSLTQSLPADAVSLDPHGSNDTPSEKMRSHIYEGLVSQDENLDIVPELASEWEQIDDVTWQFTLREGVEFHDGSEFNAETVKANFDRLLDPSRGSTRAFVLEMIEEVNAVDEYTVEIITEYPFSPLLGHLTHGAGDMLSKELIDEDYQYALDEAGLDVTLGEYYEIREAGGSDHEEIAERITEYTSTVVEQNPSGTGYLKYDSRTPGEQTVLTGNDNYWNGDVNVADLTLKVVSEASSRIAEAETGQSDVAADVPPSDKDRITSNDDLVLNETQSVALEYIGLNTKNEYLQDKRVRQALTHAFNKQAVIDGIYNGAGTEAVSPLAPDVFGFDESLEPLEYDMEEARRLLEEAGYEDGFTLTMMVNSDNAQRVDTAIWLQQSLEELNITLEIEQLEWGTFLEATGDGEHDLYIMSWGNSTGDPDNAMTPLVHSSRIGSPGNRAFFENDEVDRLLEEGSRESDDAVREEIYSEIQAILVDEAPLIFILHPQKYNVYSSALDGVEISPYEEFNFQNVKNKK</sequence>
<evidence type="ECO:0000256" key="4">
    <source>
        <dbReference type="SAM" id="SignalP"/>
    </source>
</evidence>
<dbReference type="Gene3D" id="3.90.76.10">
    <property type="entry name" value="Dipeptide-binding Protein, Domain 1"/>
    <property type="match status" value="2"/>
</dbReference>
<dbReference type="Gene3D" id="3.10.105.10">
    <property type="entry name" value="Dipeptide-binding Protein, Domain 3"/>
    <property type="match status" value="1"/>
</dbReference>
<dbReference type="SUPFAM" id="SSF53850">
    <property type="entry name" value="Periplasmic binding protein-like II"/>
    <property type="match status" value="1"/>
</dbReference>
<evidence type="ECO:0000256" key="3">
    <source>
        <dbReference type="ARBA" id="ARBA00022729"/>
    </source>
</evidence>
<evidence type="ECO:0000313" key="7">
    <source>
        <dbReference type="Proteomes" id="UP000257076"/>
    </source>
</evidence>
<dbReference type="GO" id="GO:0043190">
    <property type="term" value="C:ATP-binding cassette (ABC) transporter complex"/>
    <property type="evidence" value="ECO:0007669"/>
    <property type="project" value="InterPro"/>
</dbReference>
<evidence type="ECO:0000313" key="6">
    <source>
        <dbReference type="EMBL" id="REG26257.1"/>
    </source>
</evidence>
<dbReference type="PIRSF" id="PIRSF002741">
    <property type="entry name" value="MppA"/>
    <property type="match status" value="1"/>
</dbReference>
<evidence type="ECO:0000256" key="2">
    <source>
        <dbReference type="ARBA" id="ARBA00022448"/>
    </source>
</evidence>
<feature type="chain" id="PRO_5039179672" evidence="4">
    <location>
        <begin position="21"/>
        <end position="558"/>
    </location>
</feature>
<keyword evidence="2" id="KW-0813">Transport</keyword>
<proteinExistence type="inferred from homology"/>
<dbReference type="InterPro" id="IPR030678">
    <property type="entry name" value="Peptide/Ni-bd"/>
</dbReference>
<dbReference type="Pfam" id="PF00496">
    <property type="entry name" value="SBP_bac_5"/>
    <property type="match status" value="1"/>
</dbReference>
<evidence type="ECO:0000256" key="1">
    <source>
        <dbReference type="ARBA" id="ARBA00005695"/>
    </source>
</evidence>
<dbReference type="CDD" id="cd08499">
    <property type="entry name" value="PBP2_Ylib_like"/>
    <property type="match status" value="1"/>
</dbReference>